<dbReference type="AlphaFoldDB" id="A0A921HZZ6"/>
<keyword evidence="6" id="KW-0547">Nucleotide-binding</keyword>
<dbReference type="GO" id="GO:0046872">
    <property type="term" value="F:metal ion binding"/>
    <property type="evidence" value="ECO:0007669"/>
    <property type="project" value="UniProtKB-KW"/>
</dbReference>
<dbReference type="NCBIfam" id="TIGR00277">
    <property type="entry name" value="HDIG"/>
    <property type="match status" value="1"/>
</dbReference>
<dbReference type="EMBL" id="DYVY01000062">
    <property type="protein sequence ID" value="HJF93903.1"/>
    <property type="molecule type" value="Genomic_DNA"/>
</dbReference>
<dbReference type="Gene3D" id="3.30.460.10">
    <property type="entry name" value="Beta Polymerase, domain 2"/>
    <property type="match status" value="1"/>
</dbReference>
<evidence type="ECO:0000256" key="5">
    <source>
        <dbReference type="ARBA" id="ARBA00022723"/>
    </source>
</evidence>
<evidence type="ECO:0000256" key="6">
    <source>
        <dbReference type="ARBA" id="ARBA00022741"/>
    </source>
</evidence>
<reference evidence="11" key="2">
    <citation type="submission" date="2021-09" db="EMBL/GenBank/DDBJ databases">
        <authorList>
            <person name="Gilroy R."/>
        </authorList>
    </citation>
    <scope>NUCLEOTIDE SEQUENCE</scope>
    <source>
        <strain evidence="11">ChiSjej5B23-16112</strain>
    </source>
</reference>
<dbReference type="SUPFAM" id="SSF81891">
    <property type="entry name" value="Poly A polymerase C-terminal region-like"/>
    <property type="match status" value="1"/>
</dbReference>
<comment type="caution">
    <text evidence="11">The sequence shown here is derived from an EMBL/GenBank/DDBJ whole genome shotgun (WGS) entry which is preliminary data.</text>
</comment>
<dbReference type="InterPro" id="IPR006674">
    <property type="entry name" value="HD_domain"/>
</dbReference>
<dbReference type="CDD" id="cd05398">
    <property type="entry name" value="NT_ClassII-CCAase"/>
    <property type="match status" value="1"/>
</dbReference>
<reference evidence="11" key="1">
    <citation type="journal article" date="2021" name="PeerJ">
        <title>Extensive microbial diversity within the chicken gut microbiome revealed by metagenomics and culture.</title>
        <authorList>
            <person name="Gilroy R."/>
            <person name="Ravi A."/>
            <person name="Getino M."/>
            <person name="Pursley I."/>
            <person name="Horton D.L."/>
            <person name="Alikhan N.F."/>
            <person name="Baker D."/>
            <person name="Gharbi K."/>
            <person name="Hall N."/>
            <person name="Watson M."/>
            <person name="Adriaenssens E.M."/>
            <person name="Foster-Nyarko E."/>
            <person name="Jarju S."/>
            <person name="Secka A."/>
            <person name="Antonio M."/>
            <person name="Oren A."/>
            <person name="Chaudhuri R.R."/>
            <person name="La Ragione R."/>
            <person name="Hildebrand F."/>
            <person name="Pallen M.J."/>
        </authorList>
    </citation>
    <scope>NUCLEOTIDE SEQUENCE</scope>
    <source>
        <strain evidence="11">ChiSjej5B23-16112</strain>
    </source>
</reference>
<dbReference type="InterPro" id="IPR032810">
    <property type="entry name" value="CCA-adding_enz_C"/>
</dbReference>
<evidence type="ECO:0000313" key="12">
    <source>
        <dbReference type="Proteomes" id="UP000769156"/>
    </source>
</evidence>
<dbReference type="InterPro" id="IPR006675">
    <property type="entry name" value="HDIG_dom"/>
</dbReference>
<evidence type="ECO:0000256" key="2">
    <source>
        <dbReference type="ARBA" id="ARBA00022679"/>
    </source>
</evidence>
<name>A0A921HZZ6_9FIRM</name>
<evidence type="ECO:0000256" key="1">
    <source>
        <dbReference type="ARBA" id="ARBA00001946"/>
    </source>
</evidence>
<dbReference type="PROSITE" id="PS51831">
    <property type="entry name" value="HD"/>
    <property type="match status" value="1"/>
</dbReference>
<organism evidence="11 12">
    <name type="scientific">Lachnoclostridium phocaeense</name>
    <dbReference type="NCBI Taxonomy" id="1871021"/>
    <lineage>
        <taxon>Bacteria</taxon>
        <taxon>Bacillati</taxon>
        <taxon>Bacillota</taxon>
        <taxon>Clostridia</taxon>
        <taxon>Lachnospirales</taxon>
        <taxon>Lachnospiraceae</taxon>
    </lineage>
</organism>
<keyword evidence="8 9" id="KW-0694">RNA-binding</keyword>
<accession>A0A921HZZ6</accession>
<keyword evidence="4" id="KW-0548">Nucleotidyltransferase</keyword>
<dbReference type="GO" id="GO:0008033">
    <property type="term" value="P:tRNA processing"/>
    <property type="evidence" value="ECO:0007669"/>
    <property type="project" value="UniProtKB-KW"/>
</dbReference>
<dbReference type="Pfam" id="PF01743">
    <property type="entry name" value="PolyA_pol"/>
    <property type="match status" value="1"/>
</dbReference>
<dbReference type="Proteomes" id="UP000769156">
    <property type="component" value="Unassembled WGS sequence"/>
</dbReference>
<evidence type="ECO:0000256" key="8">
    <source>
        <dbReference type="ARBA" id="ARBA00022884"/>
    </source>
</evidence>
<keyword evidence="7" id="KW-0460">Magnesium</keyword>
<feature type="domain" description="HD" evidence="10">
    <location>
        <begin position="244"/>
        <end position="383"/>
    </location>
</feature>
<dbReference type="CDD" id="cd00077">
    <property type="entry name" value="HDc"/>
    <property type="match status" value="1"/>
</dbReference>
<comment type="similarity">
    <text evidence="9">Belongs to the tRNA nucleotidyltransferase/poly(A) polymerase family.</text>
</comment>
<dbReference type="Gene3D" id="1.10.246.80">
    <property type="match status" value="1"/>
</dbReference>
<dbReference type="SUPFAM" id="SSF81301">
    <property type="entry name" value="Nucleotidyltransferase"/>
    <property type="match status" value="1"/>
</dbReference>
<keyword evidence="3" id="KW-0819">tRNA processing</keyword>
<evidence type="ECO:0000256" key="4">
    <source>
        <dbReference type="ARBA" id="ARBA00022695"/>
    </source>
</evidence>
<sequence length="449" mass="51371">MNGVRQTHISMPEKVKEIIGTLRAAGFEAWAVGGCVRDSLLGREPEDWDITTSATPEQTKELFSRTFDTGIQHGTVTVLLDGEGFEVTTYRIDGAYEDSRHPKEVTFTRNLKDDLLRRDFTINAMAYSDEEGLVDIFGGMEDLERGVIRCVGNARERFSEDALRILRGVRFAAQLGFRLEEETREGMEALAPTLQKISAERIQTELLKILLSGRPDMLRTAWELGITAWFLPEFDRIMDTSQETPHHMYTVGEHTLHALLNVRPDRVLRLAMLFHDMGKPDLKTVDEEGVAHFKKHALRSEEIARDVMRRLKFDNETQRKVAVLVRYHDYRMPVQGKYVRRAMNRIGLDLFPLYLEVRRADVLAQSTYLREEKLADIDGVEALYRQSLARQECVTLKDLAVNGRDLIEAGFRPGKELGVVLESLLEAVIEDPQLNEKSRLLELAEEKKK</sequence>
<protein>
    <submittedName>
        <fullName evidence="11">HD domain-containing protein</fullName>
    </submittedName>
</protein>
<keyword evidence="2 9" id="KW-0808">Transferase</keyword>
<comment type="cofactor">
    <cofactor evidence="1">
        <name>Mg(2+)</name>
        <dbReference type="ChEBI" id="CHEBI:18420"/>
    </cofactor>
</comment>
<dbReference type="InterPro" id="IPR043519">
    <property type="entry name" value="NT_sf"/>
</dbReference>
<dbReference type="InterPro" id="IPR003607">
    <property type="entry name" value="HD/PDEase_dom"/>
</dbReference>
<keyword evidence="5" id="KW-0479">Metal-binding</keyword>
<evidence type="ECO:0000259" key="10">
    <source>
        <dbReference type="PROSITE" id="PS51831"/>
    </source>
</evidence>
<dbReference type="GO" id="GO:0016779">
    <property type="term" value="F:nucleotidyltransferase activity"/>
    <property type="evidence" value="ECO:0007669"/>
    <property type="project" value="UniProtKB-KW"/>
</dbReference>
<dbReference type="InterPro" id="IPR032828">
    <property type="entry name" value="PolyA_RNA-bd"/>
</dbReference>
<dbReference type="Pfam" id="PF12627">
    <property type="entry name" value="PolyA_pol_RNAbd"/>
    <property type="match status" value="1"/>
</dbReference>
<dbReference type="GO" id="GO:0000049">
    <property type="term" value="F:tRNA binding"/>
    <property type="evidence" value="ECO:0007669"/>
    <property type="project" value="TreeGrafter"/>
</dbReference>
<proteinExistence type="inferred from homology"/>
<dbReference type="InterPro" id="IPR002646">
    <property type="entry name" value="PolA_pol_head_dom"/>
</dbReference>
<dbReference type="Gene3D" id="1.10.3090.10">
    <property type="entry name" value="cca-adding enzyme, domain 2"/>
    <property type="match status" value="1"/>
</dbReference>
<dbReference type="PANTHER" id="PTHR46173">
    <property type="entry name" value="CCA TRNA NUCLEOTIDYLTRANSFERASE 1, MITOCHONDRIAL"/>
    <property type="match status" value="1"/>
</dbReference>
<evidence type="ECO:0000256" key="3">
    <source>
        <dbReference type="ARBA" id="ARBA00022694"/>
    </source>
</evidence>
<evidence type="ECO:0000313" key="11">
    <source>
        <dbReference type="EMBL" id="HJF93903.1"/>
    </source>
</evidence>
<evidence type="ECO:0000256" key="7">
    <source>
        <dbReference type="ARBA" id="ARBA00022842"/>
    </source>
</evidence>
<gene>
    <name evidence="11" type="ORF">K8V82_03830</name>
</gene>
<evidence type="ECO:0000256" key="9">
    <source>
        <dbReference type="RuleBase" id="RU003953"/>
    </source>
</evidence>
<dbReference type="PANTHER" id="PTHR46173:SF1">
    <property type="entry name" value="CCA TRNA NUCLEOTIDYLTRANSFERASE 1, MITOCHONDRIAL"/>
    <property type="match status" value="1"/>
</dbReference>
<dbReference type="GO" id="GO:0000166">
    <property type="term" value="F:nucleotide binding"/>
    <property type="evidence" value="ECO:0007669"/>
    <property type="project" value="UniProtKB-KW"/>
</dbReference>
<dbReference type="InterPro" id="IPR050264">
    <property type="entry name" value="Bact_CCA-adding_enz_type3_sf"/>
</dbReference>
<dbReference type="Pfam" id="PF13735">
    <property type="entry name" value="tRNA_NucTran2_2"/>
    <property type="match status" value="1"/>
</dbReference>